<reference evidence="1 2" key="1">
    <citation type="journal article" date="2018" name="Sci. Rep.">
        <title>Comparative analysis of the Pocillopora damicornis genome highlights role of immune system in coral evolution.</title>
        <authorList>
            <person name="Cunning R."/>
            <person name="Bay R.A."/>
            <person name="Gillette P."/>
            <person name="Baker A.C."/>
            <person name="Traylor-Knowles N."/>
        </authorList>
    </citation>
    <scope>NUCLEOTIDE SEQUENCE [LARGE SCALE GENOMIC DNA]</scope>
    <source>
        <strain evidence="1">RSMAS</strain>
        <tissue evidence="1">Whole animal</tissue>
    </source>
</reference>
<evidence type="ECO:0000313" key="1">
    <source>
        <dbReference type="EMBL" id="RMX36791.1"/>
    </source>
</evidence>
<evidence type="ECO:0000313" key="2">
    <source>
        <dbReference type="Proteomes" id="UP000275408"/>
    </source>
</evidence>
<keyword evidence="2" id="KW-1185">Reference proteome</keyword>
<name>A0A3M6T5Z3_POCDA</name>
<comment type="caution">
    <text evidence="1">The sequence shown here is derived from an EMBL/GenBank/DDBJ whole genome shotgun (WGS) entry which is preliminary data.</text>
</comment>
<proteinExistence type="predicted"/>
<protein>
    <submittedName>
        <fullName evidence="1">Uncharacterized protein</fullName>
    </submittedName>
</protein>
<gene>
    <name evidence="1" type="ORF">pdam_00008985</name>
</gene>
<dbReference type="AlphaFoldDB" id="A0A3M6T5Z3"/>
<organism evidence="1 2">
    <name type="scientific">Pocillopora damicornis</name>
    <name type="common">Cauliflower coral</name>
    <name type="synonym">Millepora damicornis</name>
    <dbReference type="NCBI Taxonomy" id="46731"/>
    <lineage>
        <taxon>Eukaryota</taxon>
        <taxon>Metazoa</taxon>
        <taxon>Cnidaria</taxon>
        <taxon>Anthozoa</taxon>
        <taxon>Hexacorallia</taxon>
        <taxon>Scleractinia</taxon>
        <taxon>Astrocoeniina</taxon>
        <taxon>Pocilloporidae</taxon>
        <taxon>Pocillopora</taxon>
    </lineage>
</organism>
<dbReference type="EMBL" id="RCHS01004216">
    <property type="protein sequence ID" value="RMX36791.1"/>
    <property type="molecule type" value="Genomic_DNA"/>
</dbReference>
<sequence length="105" mass="12034">MLKKNPCGVMTAVFAPYDGSSLRLSQPEYQQKALQHLRYQMSGTFSPLHLLLILFMRLHLVRLLVGCPGRDQDYMFDCLVDSAETADRRHTLMTYTPKAKKQGDE</sequence>
<dbReference type="Proteomes" id="UP000275408">
    <property type="component" value="Unassembled WGS sequence"/>
</dbReference>
<dbReference type="OrthoDB" id="66881at2759"/>
<accession>A0A3M6T5Z3</accession>